<feature type="transmembrane region" description="Helical" evidence="1">
    <location>
        <begin position="80"/>
        <end position="97"/>
    </location>
</feature>
<sequence>MEHNVERVVDSTVQKAESMKIQTAEAFEDAARKLREARVSVKGDEVKAIIADVEAKTHQLKMDVEKKVEPVEDFITEHPFASIAIAVGVGFIFGSLMRRD</sequence>
<gene>
    <name evidence="3" type="ORF">CUJ83_07040</name>
</gene>
<evidence type="ECO:0000313" key="4">
    <source>
        <dbReference type="Proteomes" id="UP001320159"/>
    </source>
</evidence>
<organism evidence="3 4">
    <name type="scientific">Methanooceanicella nereidis</name>
    <dbReference type="NCBI Taxonomy" id="2052831"/>
    <lineage>
        <taxon>Archaea</taxon>
        <taxon>Methanobacteriati</taxon>
        <taxon>Methanobacteriota</taxon>
        <taxon>Stenosarchaea group</taxon>
        <taxon>Methanomicrobia</taxon>
        <taxon>Methanocellales</taxon>
        <taxon>Methanocellaceae</taxon>
        <taxon>Methanooceanicella</taxon>
    </lineage>
</organism>
<evidence type="ECO:0000259" key="2">
    <source>
        <dbReference type="Pfam" id="PF19029"/>
    </source>
</evidence>
<keyword evidence="4" id="KW-1185">Reference proteome</keyword>
<protein>
    <recommendedName>
        <fullName evidence="2">DUF883 domain-containing protein</fullName>
    </recommendedName>
</protein>
<proteinExistence type="predicted"/>
<name>A0AAP2RC40_9EURY</name>
<evidence type="ECO:0000256" key="1">
    <source>
        <dbReference type="SAM" id="Phobius"/>
    </source>
</evidence>
<dbReference type="Pfam" id="PF19029">
    <property type="entry name" value="DUF883_C"/>
    <property type="match status" value="1"/>
</dbReference>
<accession>A0AAP2RC40</accession>
<reference evidence="3 4" key="1">
    <citation type="submission" date="2017-11" db="EMBL/GenBank/DDBJ databases">
        <title>Isolation and Characterization of Family Methanocellaceae Species from Potential Methane Hydrate Area Offshore Southwestern Taiwan.</title>
        <authorList>
            <person name="Zhang W.-L."/>
            <person name="Chen W.-C."/>
            <person name="Lai M.-C."/>
            <person name="Chen S.-C."/>
        </authorList>
    </citation>
    <scope>NUCLEOTIDE SEQUENCE [LARGE SCALE GENOMIC DNA]</scope>
    <source>
        <strain evidence="3 4">CWC-04</strain>
    </source>
</reference>
<dbReference type="InterPro" id="IPR043605">
    <property type="entry name" value="DUF883_C"/>
</dbReference>
<keyword evidence="1" id="KW-1133">Transmembrane helix</keyword>
<dbReference type="RefSeq" id="WP_230741589.1">
    <property type="nucleotide sequence ID" value="NZ_PGCK01000005.1"/>
</dbReference>
<keyword evidence="1" id="KW-0812">Transmembrane</keyword>
<feature type="domain" description="DUF883" evidence="2">
    <location>
        <begin position="72"/>
        <end position="97"/>
    </location>
</feature>
<dbReference type="EMBL" id="PGCK01000005">
    <property type="protein sequence ID" value="MCD1294753.1"/>
    <property type="molecule type" value="Genomic_DNA"/>
</dbReference>
<comment type="caution">
    <text evidence="3">The sequence shown here is derived from an EMBL/GenBank/DDBJ whole genome shotgun (WGS) entry which is preliminary data.</text>
</comment>
<evidence type="ECO:0000313" key="3">
    <source>
        <dbReference type="EMBL" id="MCD1294753.1"/>
    </source>
</evidence>
<dbReference type="AlphaFoldDB" id="A0AAP2RC40"/>
<keyword evidence="1" id="KW-0472">Membrane</keyword>
<dbReference type="Proteomes" id="UP001320159">
    <property type="component" value="Unassembled WGS sequence"/>
</dbReference>